<comment type="caution">
    <text evidence="1">The sequence shown here is derived from an EMBL/GenBank/DDBJ whole genome shotgun (WGS) entry which is preliminary data.</text>
</comment>
<dbReference type="Proteomes" id="UP001367508">
    <property type="component" value="Unassembled WGS sequence"/>
</dbReference>
<reference evidence="1 2" key="1">
    <citation type="submission" date="2024-01" db="EMBL/GenBank/DDBJ databases">
        <title>The genomes of 5 underutilized Papilionoideae crops provide insights into root nodulation and disease resistanc.</title>
        <authorList>
            <person name="Jiang F."/>
        </authorList>
    </citation>
    <scope>NUCLEOTIDE SEQUENCE [LARGE SCALE GENOMIC DNA]</scope>
    <source>
        <strain evidence="1">LVBAO_FW01</strain>
        <tissue evidence="1">Leaves</tissue>
    </source>
</reference>
<keyword evidence="2" id="KW-1185">Reference proteome</keyword>
<organism evidence="1 2">
    <name type="scientific">Canavalia gladiata</name>
    <name type="common">Sword bean</name>
    <name type="synonym">Dolichos gladiatus</name>
    <dbReference type="NCBI Taxonomy" id="3824"/>
    <lineage>
        <taxon>Eukaryota</taxon>
        <taxon>Viridiplantae</taxon>
        <taxon>Streptophyta</taxon>
        <taxon>Embryophyta</taxon>
        <taxon>Tracheophyta</taxon>
        <taxon>Spermatophyta</taxon>
        <taxon>Magnoliopsida</taxon>
        <taxon>eudicotyledons</taxon>
        <taxon>Gunneridae</taxon>
        <taxon>Pentapetalae</taxon>
        <taxon>rosids</taxon>
        <taxon>fabids</taxon>
        <taxon>Fabales</taxon>
        <taxon>Fabaceae</taxon>
        <taxon>Papilionoideae</taxon>
        <taxon>50 kb inversion clade</taxon>
        <taxon>NPAAA clade</taxon>
        <taxon>indigoferoid/millettioid clade</taxon>
        <taxon>Phaseoleae</taxon>
        <taxon>Canavalia</taxon>
    </lineage>
</organism>
<dbReference type="EMBL" id="JAYMYQ010000005">
    <property type="protein sequence ID" value="KAK7331417.1"/>
    <property type="molecule type" value="Genomic_DNA"/>
</dbReference>
<accession>A0AAN9LAZ3</accession>
<gene>
    <name evidence="1" type="ORF">VNO77_25641</name>
</gene>
<proteinExistence type="predicted"/>
<dbReference type="AlphaFoldDB" id="A0AAN9LAZ3"/>
<sequence length="69" mass="8218">MGNEGVKRKRMMRVMMLHTQKEKEIVIRRKKRINDKGRCGRSRSISLRDSVVCHYNTLYLSKFTMQCSP</sequence>
<name>A0AAN9LAZ3_CANGL</name>
<evidence type="ECO:0000313" key="1">
    <source>
        <dbReference type="EMBL" id="KAK7331417.1"/>
    </source>
</evidence>
<evidence type="ECO:0000313" key="2">
    <source>
        <dbReference type="Proteomes" id="UP001367508"/>
    </source>
</evidence>
<protein>
    <submittedName>
        <fullName evidence="1">Uncharacterized protein</fullName>
    </submittedName>
</protein>